<accession>A0A9W3AW19</accession>
<evidence type="ECO:0000256" key="1">
    <source>
        <dbReference type="ARBA" id="ARBA00012346"/>
    </source>
</evidence>
<dbReference type="PANTHER" id="PTHR12935:SF0">
    <property type="entry name" value="GAMMA-GLUTAMYLCYCLOTRANSFERASE"/>
    <property type="match status" value="1"/>
</dbReference>
<dbReference type="CDD" id="cd06661">
    <property type="entry name" value="GGCT_like"/>
    <property type="match status" value="1"/>
</dbReference>
<proteinExistence type="predicted"/>
<feature type="binding site" evidence="4">
    <location>
        <position position="124"/>
    </location>
    <ligand>
        <name>substrate</name>
    </ligand>
</feature>
<dbReference type="Gene3D" id="3.10.490.10">
    <property type="entry name" value="Gamma-glutamyl cyclotransferase-like"/>
    <property type="match status" value="1"/>
</dbReference>
<organism evidence="5 6">
    <name type="scientific">Biomphalaria glabrata</name>
    <name type="common">Bloodfluke planorb</name>
    <name type="synonym">Freshwater snail</name>
    <dbReference type="NCBI Taxonomy" id="6526"/>
    <lineage>
        <taxon>Eukaryota</taxon>
        <taxon>Metazoa</taxon>
        <taxon>Spiralia</taxon>
        <taxon>Lophotrochozoa</taxon>
        <taxon>Mollusca</taxon>
        <taxon>Gastropoda</taxon>
        <taxon>Heterobranchia</taxon>
        <taxon>Euthyneura</taxon>
        <taxon>Panpulmonata</taxon>
        <taxon>Hygrophila</taxon>
        <taxon>Lymnaeoidea</taxon>
        <taxon>Planorbidae</taxon>
        <taxon>Biomphalaria</taxon>
    </lineage>
</organism>
<dbReference type="Pfam" id="PF13772">
    <property type="entry name" value="AIG2_2"/>
    <property type="match status" value="1"/>
</dbReference>
<dbReference type="GO" id="GO:0003839">
    <property type="term" value="F:gamma-glutamylcyclotransferase activity"/>
    <property type="evidence" value="ECO:0007669"/>
    <property type="project" value="UniProtKB-EC"/>
</dbReference>
<feature type="binding site" evidence="4">
    <location>
        <begin position="6"/>
        <end position="11"/>
    </location>
    <ligand>
        <name>substrate</name>
    </ligand>
</feature>
<name>A0A9W3AW19_BIOGL</name>
<gene>
    <name evidence="6" type="primary">LOC106069361</name>
</gene>
<dbReference type="RefSeq" id="XP_055891416.1">
    <property type="nucleotide sequence ID" value="XM_056035441.1"/>
</dbReference>
<sequence length="177" mass="20586">MNTFKYFSYGSNLLRERILVNNPSAVFYGIGKLIGYKLTFDTPKDLLENQWYGAVATIRKVSEDHHVWGVVWSLHLENLSTLDEQETGYNAFNVSVLVNGQTVQCRTYEMFMETNGDKRPSPYYLKIVLEGARQNGLPEEYIRLLEAMEHNKNMDPPPKYIKIKEVIERFRQQNALS</sequence>
<dbReference type="OMA" id="APHDYVM"/>
<evidence type="ECO:0000256" key="2">
    <source>
        <dbReference type="ARBA" id="ARBA00023239"/>
    </source>
</evidence>
<dbReference type="EC" id="4.3.2.9" evidence="1"/>
<evidence type="ECO:0000313" key="6">
    <source>
        <dbReference type="RefSeq" id="XP_055891416.1"/>
    </source>
</evidence>
<dbReference type="Proteomes" id="UP001165740">
    <property type="component" value="Chromosome 7"/>
</dbReference>
<dbReference type="AlphaFoldDB" id="A0A9W3AW19"/>
<dbReference type="InterPro" id="IPR036568">
    <property type="entry name" value="GGCT-like_sf"/>
</dbReference>
<dbReference type="InterPro" id="IPR013024">
    <property type="entry name" value="GGCT-like"/>
</dbReference>
<reference evidence="6" key="1">
    <citation type="submission" date="2025-08" db="UniProtKB">
        <authorList>
            <consortium name="RefSeq"/>
        </authorList>
    </citation>
    <scope>IDENTIFICATION</scope>
</reference>
<dbReference type="InterPro" id="IPR017939">
    <property type="entry name" value="G-Glutamylcylcotransferase"/>
</dbReference>
<evidence type="ECO:0000256" key="4">
    <source>
        <dbReference type="PIRSR" id="PIRSR617939-2"/>
    </source>
</evidence>
<dbReference type="OrthoDB" id="2924818at2759"/>
<keyword evidence="2" id="KW-0456">Lyase</keyword>
<keyword evidence="5" id="KW-1185">Reference proteome</keyword>
<feature type="active site" description="Proton acceptor" evidence="3">
    <location>
        <position position="86"/>
    </location>
</feature>
<dbReference type="PANTHER" id="PTHR12935">
    <property type="entry name" value="GAMMA-GLUTAMYLCYCLOTRANSFERASE"/>
    <property type="match status" value="1"/>
</dbReference>
<dbReference type="GeneID" id="106069361"/>
<evidence type="ECO:0000256" key="3">
    <source>
        <dbReference type="PIRSR" id="PIRSR617939-1"/>
    </source>
</evidence>
<protein>
    <recommendedName>
        <fullName evidence="1">gamma-glutamylcyclotransferase</fullName>
        <ecNumber evidence="1">4.3.2.9</ecNumber>
    </recommendedName>
</protein>
<dbReference type="SUPFAM" id="SSF110857">
    <property type="entry name" value="Gamma-glutamyl cyclotransferase-like"/>
    <property type="match status" value="1"/>
</dbReference>
<evidence type="ECO:0000313" key="5">
    <source>
        <dbReference type="Proteomes" id="UP001165740"/>
    </source>
</evidence>